<name>A0A6J5LVM4_9CAUD</name>
<reference evidence="2" key="1">
    <citation type="submission" date="2020-04" db="EMBL/GenBank/DDBJ databases">
        <authorList>
            <person name="Chiriac C."/>
            <person name="Salcher M."/>
            <person name="Ghai R."/>
            <person name="Kavagutti S V."/>
        </authorList>
    </citation>
    <scope>NUCLEOTIDE SEQUENCE</scope>
</reference>
<protein>
    <recommendedName>
        <fullName evidence="3">HNHc domain containing protein</fullName>
    </recommendedName>
</protein>
<dbReference type="InterPro" id="IPR010373">
    <property type="entry name" value="DUF968"/>
</dbReference>
<dbReference type="Pfam" id="PF06147">
    <property type="entry name" value="DUF968"/>
    <property type="match status" value="1"/>
</dbReference>
<organism evidence="2">
    <name type="scientific">uncultured Caudovirales phage</name>
    <dbReference type="NCBI Taxonomy" id="2100421"/>
    <lineage>
        <taxon>Viruses</taxon>
        <taxon>Duplodnaviria</taxon>
        <taxon>Heunggongvirae</taxon>
        <taxon>Uroviricota</taxon>
        <taxon>Caudoviricetes</taxon>
        <taxon>Peduoviridae</taxon>
        <taxon>Maltschvirus</taxon>
        <taxon>Maltschvirus maltsch</taxon>
    </lineage>
</organism>
<gene>
    <name evidence="2" type="ORF">UFOVP319_10</name>
</gene>
<evidence type="ECO:0000256" key="1">
    <source>
        <dbReference type="SAM" id="MobiDB-lite"/>
    </source>
</evidence>
<feature type="region of interest" description="Disordered" evidence="1">
    <location>
        <begin position="1"/>
        <end position="22"/>
    </location>
</feature>
<dbReference type="Gene3D" id="3.30.50.20">
    <property type="entry name" value="prophage-derive protein ybcO"/>
    <property type="match status" value="1"/>
</dbReference>
<accession>A0A6J5LVM4</accession>
<evidence type="ECO:0008006" key="3">
    <source>
        <dbReference type="Google" id="ProtNLM"/>
    </source>
</evidence>
<dbReference type="EMBL" id="LR796336">
    <property type="protein sequence ID" value="CAB4137153.1"/>
    <property type="molecule type" value="Genomic_DNA"/>
</dbReference>
<sequence>MLPRRISRKSDKAEKGRRSPAHRAWVRGHACSACGTETAIECAHVREGTDGGMGIKPSDRWTISLCKDCHAEQHRIGEGPFERHHGINMKALASEFFRNSPHRFKLESDQ</sequence>
<feature type="compositionally biased region" description="Basic and acidic residues" evidence="1">
    <location>
        <begin position="8"/>
        <end position="17"/>
    </location>
</feature>
<evidence type="ECO:0000313" key="2">
    <source>
        <dbReference type="EMBL" id="CAB4137153.1"/>
    </source>
</evidence>
<proteinExistence type="predicted"/>